<dbReference type="OrthoDB" id="89349at2759"/>
<dbReference type="GeneID" id="75830400"/>
<protein>
    <submittedName>
        <fullName evidence="2">Uncharacterized protein</fullName>
    </submittedName>
</protein>
<keyword evidence="1" id="KW-0812">Transmembrane</keyword>
<feature type="transmembrane region" description="Helical" evidence="1">
    <location>
        <begin position="125"/>
        <end position="149"/>
    </location>
</feature>
<reference evidence="2" key="1">
    <citation type="journal article" date="2021" name="J Fungi (Basel)">
        <title>Genomic and Metabolomic Analyses of the Marine Fungus Emericellopsis cladophorae: Insights into Saltwater Adaptability Mechanisms and Its Biosynthetic Potential.</title>
        <authorList>
            <person name="Goncalves M.F.M."/>
            <person name="Hilario S."/>
            <person name="Van de Peer Y."/>
            <person name="Esteves A.C."/>
            <person name="Alves A."/>
        </authorList>
    </citation>
    <scope>NUCLEOTIDE SEQUENCE</scope>
    <source>
        <strain evidence="2">MUM 19.33</strain>
    </source>
</reference>
<sequence length="187" mass="20199">MADTLSARALRGSPILLLLPMIICALATFIIPIGETIEIFREKGAFTHNGVSVPIYTSFYGIKALDATLTDITLAFAQSQMHPADPASYWQGMAFVNEYAGLYAIILLEGCREVHKGTIFRYPTVLALSGQFIVNALLAPLWFFAFSLYAHLVTSSPARAAISASDAAAVLPTLMLAYYPASLAAEF</sequence>
<proteinExistence type="predicted"/>
<keyword evidence="1" id="KW-1133">Transmembrane helix</keyword>
<feature type="transmembrane region" description="Helical" evidence="1">
    <location>
        <begin position="161"/>
        <end position="181"/>
    </location>
</feature>
<dbReference type="Proteomes" id="UP001055219">
    <property type="component" value="Unassembled WGS sequence"/>
</dbReference>
<organism evidence="2 3">
    <name type="scientific">Emericellopsis cladophorae</name>
    <dbReference type="NCBI Taxonomy" id="2686198"/>
    <lineage>
        <taxon>Eukaryota</taxon>
        <taxon>Fungi</taxon>
        <taxon>Dikarya</taxon>
        <taxon>Ascomycota</taxon>
        <taxon>Pezizomycotina</taxon>
        <taxon>Sordariomycetes</taxon>
        <taxon>Hypocreomycetidae</taxon>
        <taxon>Hypocreales</taxon>
        <taxon>Bionectriaceae</taxon>
        <taxon>Emericellopsis</taxon>
    </lineage>
</organism>
<feature type="transmembrane region" description="Helical" evidence="1">
    <location>
        <begin position="15"/>
        <end position="33"/>
    </location>
</feature>
<accession>A0A9P9Y1X1</accession>
<keyword evidence="1" id="KW-0472">Membrane</keyword>
<evidence type="ECO:0000313" key="2">
    <source>
        <dbReference type="EMBL" id="KAI6781643.1"/>
    </source>
</evidence>
<keyword evidence="3" id="KW-1185">Reference proteome</keyword>
<dbReference type="RefSeq" id="XP_051362499.1">
    <property type="nucleotide sequence ID" value="XM_051506097.1"/>
</dbReference>
<dbReference type="EMBL" id="JAGIXG020000019">
    <property type="protein sequence ID" value="KAI6781643.1"/>
    <property type="molecule type" value="Genomic_DNA"/>
</dbReference>
<dbReference type="AlphaFoldDB" id="A0A9P9Y1X1"/>
<name>A0A9P9Y1X1_9HYPO</name>
<evidence type="ECO:0000313" key="3">
    <source>
        <dbReference type="Proteomes" id="UP001055219"/>
    </source>
</evidence>
<comment type="caution">
    <text evidence="2">The sequence shown here is derived from an EMBL/GenBank/DDBJ whole genome shotgun (WGS) entry which is preliminary data.</text>
</comment>
<reference evidence="2" key="2">
    <citation type="submission" date="2022-07" db="EMBL/GenBank/DDBJ databases">
        <authorList>
            <person name="Goncalves M.F.M."/>
            <person name="Hilario S."/>
            <person name="Van De Peer Y."/>
            <person name="Esteves A.C."/>
            <person name="Alves A."/>
        </authorList>
    </citation>
    <scope>NUCLEOTIDE SEQUENCE</scope>
    <source>
        <strain evidence="2">MUM 19.33</strain>
    </source>
</reference>
<gene>
    <name evidence="2" type="ORF">J7T54_003908</name>
</gene>
<evidence type="ECO:0000256" key="1">
    <source>
        <dbReference type="SAM" id="Phobius"/>
    </source>
</evidence>